<dbReference type="Proteomes" id="UP000269945">
    <property type="component" value="Unassembled WGS sequence"/>
</dbReference>
<accession>A0A9X9M7R0</accession>
<organism evidence="2 3">
    <name type="scientific">Gulo gulo</name>
    <name type="common">Wolverine</name>
    <name type="synonym">Gluton</name>
    <dbReference type="NCBI Taxonomy" id="48420"/>
    <lineage>
        <taxon>Eukaryota</taxon>
        <taxon>Metazoa</taxon>
        <taxon>Chordata</taxon>
        <taxon>Craniata</taxon>
        <taxon>Vertebrata</taxon>
        <taxon>Euteleostomi</taxon>
        <taxon>Mammalia</taxon>
        <taxon>Eutheria</taxon>
        <taxon>Laurasiatheria</taxon>
        <taxon>Carnivora</taxon>
        <taxon>Caniformia</taxon>
        <taxon>Musteloidea</taxon>
        <taxon>Mustelidae</taxon>
        <taxon>Guloninae</taxon>
        <taxon>Gulo</taxon>
    </lineage>
</organism>
<evidence type="ECO:0000256" key="1">
    <source>
        <dbReference type="SAM" id="MobiDB-lite"/>
    </source>
</evidence>
<feature type="region of interest" description="Disordered" evidence="1">
    <location>
        <begin position="1"/>
        <end position="68"/>
    </location>
</feature>
<dbReference type="EMBL" id="CYRY02044042">
    <property type="protein sequence ID" value="VCX38793.1"/>
    <property type="molecule type" value="Genomic_DNA"/>
</dbReference>
<protein>
    <submittedName>
        <fullName evidence="2">Uncharacterized protein</fullName>
    </submittedName>
</protein>
<evidence type="ECO:0000313" key="3">
    <source>
        <dbReference type="Proteomes" id="UP000269945"/>
    </source>
</evidence>
<gene>
    <name evidence="2" type="ORF">BN2614_LOCUS1</name>
</gene>
<dbReference type="AlphaFoldDB" id="A0A9X9M7R0"/>
<reference evidence="2 3" key="1">
    <citation type="submission" date="2018-10" db="EMBL/GenBank/DDBJ databases">
        <authorList>
            <person name="Ekblom R."/>
            <person name="Jareborg N."/>
        </authorList>
    </citation>
    <scope>NUCLEOTIDE SEQUENCE [LARGE SCALE GENOMIC DNA]</scope>
    <source>
        <tissue evidence="2">Muscle</tissue>
    </source>
</reference>
<sequence>TRGGRHRAARPGQPRRLPSGVRTRALPRSPRLVSQKGKLRPGEGSGLGFESCRPSPTPRRRRDRGARQRWQERALLSHVIVLYPRDYCEVKLMLAKLTGQCGELCPLALPWINRHIHRG</sequence>
<proteinExistence type="predicted"/>
<evidence type="ECO:0000313" key="2">
    <source>
        <dbReference type="EMBL" id="VCX38793.1"/>
    </source>
</evidence>
<feature type="non-terminal residue" evidence="2">
    <location>
        <position position="119"/>
    </location>
</feature>
<name>A0A9X9M7R0_GULGU</name>
<keyword evidence="3" id="KW-1185">Reference proteome</keyword>
<comment type="caution">
    <text evidence="2">The sequence shown here is derived from an EMBL/GenBank/DDBJ whole genome shotgun (WGS) entry which is preliminary data.</text>
</comment>